<feature type="transmembrane region" description="Helical" evidence="1">
    <location>
        <begin position="60"/>
        <end position="78"/>
    </location>
</feature>
<gene>
    <name evidence="2" type="ORF">RLT85_04030</name>
</gene>
<reference evidence="3" key="1">
    <citation type="submission" date="2023-07" db="EMBL/GenBank/DDBJ databases">
        <title>Isolating and identifying novel microbial strains from the Mariana Trench.</title>
        <authorList>
            <person name="Fu H."/>
        </authorList>
    </citation>
    <scope>NUCLEOTIDE SEQUENCE [LARGE SCALE GENOMIC DNA]</scope>
    <source>
        <strain evidence="3">T-y2</strain>
    </source>
</reference>
<feature type="transmembrane region" description="Helical" evidence="1">
    <location>
        <begin position="90"/>
        <end position="113"/>
    </location>
</feature>
<organism evidence="2 3">
    <name type="scientific">Mesonia ostreae</name>
    <dbReference type="NCBI Taxonomy" id="861110"/>
    <lineage>
        <taxon>Bacteria</taxon>
        <taxon>Pseudomonadati</taxon>
        <taxon>Bacteroidota</taxon>
        <taxon>Flavobacteriia</taxon>
        <taxon>Flavobacteriales</taxon>
        <taxon>Flavobacteriaceae</taxon>
        <taxon>Mesonia</taxon>
    </lineage>
</organism>
<evidence type="ECO:0000313" key="3">
    <source>
        <dbReference type="Proteomes" id="UP001182991"/>
    </source>
</evidence>
<comment type="caution">
    <text evidence="2">The sequence shown here is derived from an EMBL/GenBank/DDBJ whole genome shotgun (WGS) entry which is preliminary data.</text>
</comment>
<dbReference type="EMBL" id="JAVRBG010000003">
    <property type="protein sequence ID" value="MDT0293793.1"/>
    <property type="molecule type" value="Genomic_DNA"/>
</dbReference>
<dbReference type="RefSeq" id="WP_311400745.1">
    <property type="nucleotide sequence ID" value="NZ_JAVRBG010000003.1"/>
</dbReference>
<name>A0ABU2KGF6_9FLAO</name>
<keyword evidence="3" id="KW-1185">Reference proteome</keyword>
<feature type="transmembrane region" description="Helical" evidence="1">
    <location>
        <begin position="147"/>
        <end position="167"/>
    </location>
</feature>
<keyword evidence="1" id="KW-1133">Transmembrane helix</keyword>
<sequence length="172" mass="20487">MKVALMKPKELISNYWKGFRGYYYSPSKFLTIASVFVLLHFLLAKDFLGITFTSNVSTHFAFLFMNIALFSLISFVVYKKYKKNYNEHLVLNIYNVSLWSIIFVPISIGLNFIEIRNEYKMAFFILYLLLIFIWNSKVFQMVIFKRVLYITLNFILLFLIVFLLVYYTGSMK</sequence>
<evidence type="ECO:0008006" key="4">
    <source>
        <dbReference type="Google" id="ProtNLM"/>
    </source>
</evidence>
<protein>
    <recommendedName>
        <fullName evidence="4">Yip1 domain-containing protein</fullName>
    </recommendedName>
</protein>
<keyword evidence="1" id="KW-0812">Transmembrane</keyword>
<feature type="transmembrane region" description="Helical" evidence="1">
    <location>
        <begin position="119"/>
        <end position="135"/>
    </location>
</feature>
<evidence type="ECO:0000313" key="2">
    <source>
        <dbReference type="EMBL" id="MDT0293793.1"/>
    </source>
</evidence>
<evidence type="ECO:0000256" key="1">
    <source>
        <dbReference type="SAM" id="Phobius"/>
    </source>
</evidence>
<proteinExistence type="predicted"/>
<dbReference type="Proteomes" id="UP001182991">
    <property type="component" value="Unassembled WGS sequence"/>
</dbReference>
<keyword evidence="1" id="KW-0472">Membrane</keyword>
<accession>A0ABU2KGF6</accession>